<feature type="region of interest" description="Disordered" evidence="1">
    <location>
        <begin position="84"/>
        <end position="134"/>
    </location>
</feature>
<dbReference type="SMART" id="SM00530">
    <property type="entry name" value="HTH_XRE"/>
    <property type="match status" value="1"/>
</dbReference>
<keyword evidence="2" id="KW-1133">Transmembrane helix</keyword>
<feature type="compositionally biased region" description="Pro residues" evidence="1">
    <location>
        <begin position="102"/>
        <end position="116"/>
    </location>
</feature>
<evidence type="ECO:0000256" key="1">
    <source>
        <dbReference type="SAM" id="MobiDB-lite"/>
    </source>
</evidence>
<evidence type="ECO:0000259" key="3">
    <source>
        <dbReference type="SMART" id="SM00530"/>
    </source>
</evidence>
<comment type="caution">
    <text evidence="4">The sequence shown here is derived from an EMBL/GenBank/DDBJ whole genome shotgun (WGS) entry which is preliminary data.</text>
</comment>
<dbReference type="SUPFAM" id="SSF47413">
    <property type="entry name" value="lambda repressor-like DNA-binding domains"/>
    <property type="match status" value="1"/>
</dbReference>
<dbReference type="EMBL" id="RBDY01000004">
    <property type="protein sequence ID" value="RKN25362.1"/>
    <property type="molecule type" value="Genomic_DNA"/>
</dbReference>
<dbReference type="InterPro" id="IPR010982">
    <property type="entry name" value="Lambda_DNA-bd_dom_sf"/>
</dbReference>
<dbReference type="RefSeq" id="WP_120696366.1">
    <property type="nucleotide sequence ID" value="NZ_RBDX01000031.1"/>
</dbReference>
<protein>
    <submittedName>
        <fullName evidence="4">XRE family transcriptional regulator</fullName>
    </submittedName>
</protein>
<dbReference type="Proteomes" id="UP000275024">
    <property type="component" value="Unassembled WGS sequence"/>
</dbReference>
<accession>A0A3A9VWF9</accession>
<dbReference type="Pfam" id="PF13560">
    <property type="entry name" value="HTH_31"/>
    <property type="match status" value="1"/>
</dbReference>
<dbReference type="EMBL" id="RBDX01000031">
    <property type="protein sequence ID" value="RKN04852.1"/>
    <property type="molecule type" value="Genomic_DNA"/>
</dbReference>
<evidence type="ECO:0000313" key="4">
    <source>
        <dbReference type="EMBL" id="RKN04852.1"/>
    </source>
</evidence>
<dbReference type="OrthoDB" id="3359627at2"/>
<evidence type="ECO:0000313" key="6">
    <source>
        <dbReference type="Proteomes" id="UP000268652"/>
    </source>
</evidence>
<dbReference type="CDD" id="cd00093">
    <property type="entry name" value="HTH_XRE"/>
    <property type="match status" value="1"/>
</dbReference>
<reference evidence="6 7" key="1">
    <citation type="submission" date="2018-09" db="EMBL/GenBank/DDBJ databases">
        <title>Streptomyces sp. nov. DS1-2, an endophytic actinomycete isolated from roots of Dendrobium scabrilingue.</title>
        <authorList>
            <person name="Kuncharoen N."/>
            <person name="Kudo T."/>
            <person name="Ohkuma M."/>
            <person name="Yuki M."/>
            <person name="Tanasupawat S."/>
        </authorList>
    </citation>
    <scope>NUCLEOTIDE SEQUENCE [LARGE SCALE GENOMIC DNA]</scope>
    <source>
        <strain evidence="4 7">AZ1-7</strain>
        <strain evidence="5 6">DS1-2</strain>
    </source>
</reference>
<feature type="transmembrane region" description="Helical" evidence="2">
    <location>
        <begin position="136"/>
        <end position="157"/>
    </location>
</feature>
<feature type="domain" description="HTH cro/C1-type" evidence="3">
    <location>
        <begin position="24"/>
        <end position="80"/>
    </location>
</feature>
<gene>
    <name evidence="5" type="ORF">D7318_09165</name>
    <name evidence="4" type="ORF">D7319_27005</name>
</gene>
<evidence type="ECO:0000256" key="2">
    <source>
        <dbReference type="SAM" id="Phobius"/>
    </source>
</evidence>
<dbReference type="GO" id="GO:0003677">
    <property type="term" value="F:DNA binding"/>
    <property type="evidence" value="ECO:0007669"/>
    <property type="project" value="InterPro"/>
</dbReference>
<organism evidence="4 7">
    <name type="scientific">Streptomyces radicis</name>
    <dbReference type="NCBI Taxonomy" id="1750517"/>
    <lineage>
        <taxon>Bacteria</taxon>
        <taxon>Bacillati</taxon>
        <taxon>Actinomycetota</taxon>
        <taxon>Actinomycetes</taxon>
        <taxon>Kitasatosporales</taxon>
        <taxon>Streptomycetaceae</taxon>
        <taxon>Streptomyces</taxon>
    </lineage>
</organism>
<keyword evidence="2" id="KW-0812">Transmembrane</keyword>
<sequence>MPGRDARDGGTAVPDAETADLAALLIELKNRSGLSYGVLAKRLHMSASTLHRYCRGEALPPEFGTVERFARLCRATPDEHAELHRRWIAADTARQRERKGPRPVPDGHPGPPPEPVAPAAAPAGPPPPSRRPRPRLALAAAGALAVALAVVLVATLLTGGDGDGDDAAAGELPGAPAPLAVATVPYAFDQCEGRYLVDLPPSQVPPPPTETDAPGWARALDAVPAGRQNVELTVQGTEDVTVVLRDLRVRVTESGEPLPWQLYGGYSGCGGGPVRTTAFDVDLDATAPGPTAVAGQADLPLWVDENEPLVFQVAAHTDAQDVSWYLELDWSSGERSGTLRLDDEGEPFRTSAVSGQTEWGYLIGGTEWFDSATGEPATP</sequence>
<evidence type="ECO:0000313" key="7">
    <source>
        <dbReference type="Proteomes" id="UP000275024"/>
    </source>
</evidence>
<name>A0A3A9VWF9_9ACTN</name>
<dbReference type="Proteomes" id="UP000268652">
    <property type="component" value="Unassembled WGS sequence"/>
</dbReference>
<proteinExistence type="predicted"/>
<dbReference type="InterPro" id="IPR001387">
    <property type="entry name" value="Cro/C1-type_HTH"/>
</dbReference>
<keyword evidence="2" id="KW-0472">Membrane</keyword>
<dbReference type="AlphaFoldDB" id="A0A3A9VWF9"/>
<evidence type="ECO:0000313" key="5">
    <source>
        <dbReference type="EMBL" id="RKN25362.1"/>
    </source>
</evidence>
<keyword evidence="6" id="KW-1185">Reference proteome</keyword>